<feature type="domain" description="Phosphofurin acidic cluster sorting protein 1/2 N-terminal C2" evidence="5">
    <location>
        <begin position="17"/>
        <end position="187"/>
    </location>
</feature>
<feature type="region of interest" description="Disordered" evidence="3">
    <location>
        <begin position="571"/>
        <end position="595"/>
    </location>
</feature>
<dbReference type="InterPro" id="IPR019381">
    <property type="entry name" value="PACS1/2_C"/>
</dbReference>
<evidence type="ECO:0000313" key="6">
    <source>
        <dbReference type="EMBL" id="MAA15708.1"/>
    </source>
</evidence>
<feature type="region of interest" description="Disordered" evidence="3">
    <location>
        <begin position="325"/>
        <end position="361"/>
    </location>
</feature>
<evidence type="ECO:0000256" key="2">
    <source>
        <dbReference type="ARBA" id="ARBA00022553"/>
    </source>
</evidence>
<sequence length="752" mass="81275">MGDSGKPTARPPSARPVPMKLFAAWEVDKTTPNCIPRQCSFTLTRLLLLRPLGGEVSAISIAVKMQSSKRTLRSNDIQVPNSGLLDTELDLSFSLQYPHLLKGSSSGANQLLVTLQRRKRYKNRAMLGYKTIATGAINMAEVLQRPMDRELELLASEDTGGGGGGGAAPTTVGRVQLDSLSSQPVEQELKATGQHDAERSATDEESSSSSNDEASDSEAAGDEPHNEEALLRCRRRSSQMRKRNIKQKFIALLKKFRVPDAEAFGTDPGLEQELLEKPGLQELLLDELGLSEEDSGGGEDDLSLCSSTPKPSLRPFFSSATLVPLADDSRGQDSDSIQDTDEESPPAQEAAPPPPTPREDAAGVQRVLEQLSRLLPPEESALPEKLILAEAPLPRPLPTLPVLILGSADLRAAFGALVGRLQKFCHCNARPPGTIRVGVLGSETFLSALVRLYVEQLSAKPPEWQAYLRFFPMPATSSGAASGPLLRHLCAVDNCYSSQFAEGWLDEAEQRAADYLSSAHATLQLPIAEAMINHRPPNSSEDESSQVFVPFISDVKIGVAEAGGGSSVDVEECLGSSPPAAESTTPPSSPSIGGAAVSTAAQMATSATGGSTWSPCEAMELQLDYWTLQRKGGAEPCRFSLKGAFRSLQVWRLAVSEVLGPCLSLSYVTREKKQKIMRLGKKKEGEREARRCQQVEGVQRLICSCRNLQPPLRVSIDGVEWTGVKFFQLSAQWQTHIKYFPIGLYVAPEAAH</sequence>
<feature type="compositionally biased region" description="Basic and acidic residues" evidence="3">
    <location>
        <begin position="187"/>
        <end position="202"/>
    </location>
</feature>
<feature type="region of interest" description="Disordered" evidence="3">
    <location>
        <begin position="291"/>
        <end position="310"/>
    </location>
</feature>
<dbReference type="EMBL" id="GFPF01004562">
    <property type="protein sequence ID" value="MAA15708.1"/>
    <property type="molecule type" value="Transcribed_RNA"/>
</dbReference>
<feature type="region of interest" description="Disordered" evidence="3">
    <location>
        <begin position="183"/>
        <end position="228"/>
    </location>
</feature>
<comment type="similarity">
    <text evidence="1">Belongs to the PACS family.</text>
</comment>
<protein>
    <submittedName>
        <fullName evidence="6">Pacs 1 cytosolic sorting protein</fullName>
    </submittedName>
</protein>
<accession>A0A224YDC6</accession>
<feature type="domain" description="Phosphofurin acidic cluster sorting protein 1/2 C-terminal" evidence="4">
    <location>
        <begin position="367"/>
        <end position="745"/>
    </location>
</feature>
<organism evidence="6">
    <name type="scientific">Rhipicephalus zambeziensis</name>
    <dbReference type="NCBI Taxonomy" id="60191"/>
    <lineage>
        <taxon>Eukaryota</taxon>
        <taxon>Metazoa</taxon>
        <taxon>Ecdysozoa</taxon>
        <taxon>Arthropoda</taxon>
        <taxon>Chelicerata</taxon>
        <taxon>Arachnida</taxon>
        <taxon>Acari</taxon>
        <taxon>Parasitiformes</taxon>
        <taxon>Ixodida</taxon>
        <taxon>Ixodoidea</taxon>
        <taxon>Ixodidae</taxon>
        <taxon>Rhipicephalinae</taxon>
        <taxon>Rhipicephalus</taxon>
        <taxon>Rhipicephalus</taxon>
    </lineage>
</organism>
<dbReference type="InterPro" id="IPR057541">
    <property type="entry name" value="PACS1/2_N"/>
</dbReference>
<evidence type="ECO:0000259" key="5">
    <source>
        <dbReference type="Pfam" id="PF25332"/>
    </source>
</evidence>
<dbReference type="GO" id="GO:0072659">
    <property type="term" value="P:protein localization to plasma membrane"/>
    <property type="evidence" value="ECO:0007669"/>
    <property type="project" value="TreeGrafter"/>
</dbReference>
<evidence type="ECO:0000259" key="4">
    <source>
        <dbReference type="Pfam" id="PF10254"/>
    </source>
</evidence>
<name>A0A224YDC6_9ACAR</name>
<feature type="compositionally biased region" description="Low complexity" evidence="3">
    <location>
        <begin position="576"/>
        <end position="586"/>
    </location>
</feature>
<keyword evidence="2" id="KW-0597">Phosphoprotein</keyword>
<evidence type="ECO:0000256" key="3">
    <source>
        <dbReference type="SAM" id="MobiDB-lite"/>
    </source>
</evidence>
<reference evidence="6" key="1">
    <citation type="journal article" date="2017" name="Parasit. Vectors">
        <title>Sialotranscriptomics of Rhipicephalus zambeziensis reveals intricate expression profiles of secretory proteins and suggests tight temporal transcriptional regulation during blood-feeding.</title>
        <authorList>
            <person name="de Castro M.H."/>
            <person name="de Klerk D."/>
            <person name="Pienaar R."/>
            <person name="Rees D.J.G."/>
            <person name="Mans B.J."/>
        </authorList>
    </citation>
    <scope>NUCLEOTIDE SEQUENCE</scope>
    <source>
        <tissue evidence="6">Salivary glands</tissue>
    </source>
</reference>
<dbReference type="PANTHER" id="PTHR13280">
    <property type="entry name" value="PHOSPHOFURIN ACIDIC CLUSTER SORTING PROTEIN"/>
    <property type="match status" value="1"/>
</dbReference>
<dbReference type="Pfam" id="PF10254">
    <property type="entry name" value="Pacs-1"/>
    <property type="match status" value="1"/>
</dbReference>
<dbReference type="PANTHER" id="PTHR13280:SF17">
    <property type="entry name" value="KRUEPPEL TARGET AT 95D, ISOFORM A"/>
    <property type="match status" value="1"/>
</dbReference>
<dbReference type="Pfam" id="PF25332">
    <property type="entry name" value="C2_PACS_N"/>
    <property type="match status" value="1"/>
</dbReference>
<dbReference type="AlphaFoldDB" id="A0A224YDC6"/>
<feature type="compositionally biased region" description="Acidic residues" evidence="3">
    <location>
        <begin position="291"/>
        <end position="302"/>
    </location>
</feature>
<proteinExistence type="inferred from homology"/>
<evidence type="ECO:0000256" key="1">
    <source>
        <dbReference type="ARBA" id="ARBA00008590"/>
    </source>
</evidence>